<dbReference type="Pfam" id="PF07502">
    <property type="entry name" value="MANEC"/>
    <property type="match status" value="1"/>
</dbReference>
<dbReference type="InterPro" id="IPR023415">
    <property type="entry name" value="LDLR_class-A_CS"/>
</dbReference>
<dbReference type="Gene3D" id="4.10.400.10">
    <property type="entry name" value="Low-density Lipoprotein Receptor"/>
    <property type="match status" value="1"/>
</dbReference>
<feature type="region of interest" description="Disordered" evidence="9">
    <location>
        <begin position="594"/>
        <end position="628"/>
    </location>
</feature>
<evidence type="ECO:0000256" key="8">
    <source>
        <dbReference type="PROSITE-ProRule" id="PRU00124"/>
    </source>
</evidence>
<evidence type="ECO:0000256" key="2">
    <source>
        <dbReference type="ARBA" id="ARBA00022692"/>
    </source>
</evidence>
<sequence>MKFRYSLNSDVIYIPCYVQLVLFGLVFCTTTSISNNKVDTVRNPNQVDTGMFYQFQNASDTNRPRGTNLWQKQVIIPKNPAVYRLKRLSAEVVLDNFQINRDTIIRTQDSRALGAKYLNETELPTNEDCIYWCWKVPKCNVAVYEEKTRGSCYLFDCGTNDDFLCKFTSHGYYTSSILRISQHPYDLSQWGAQVKHEHDLTKLQKPTKSPQLSSQSSVPPVNDPVTKQESVLESSSVGLSTASPSEKQSLDGIKNRQKGTSTESHCRHYQFQCHNSSECIAIYNVCDGIPQCMDGSDEGKDLQCPGPGGCLHAPPAAAWNFALPMKSMGSHPSAFSHKHSNFLAANSNYNHLNYPKQWSVYYNKPYDQQIEQLPQQDLDYSRYQNGYYNHHYHGGGQNNQGLDQGQYWSGDNSGQNMELGYQLPVREGVPQQQREPVSQDQGMLMYPQRPWLDNSNPQKAPYMPGGKSYPQNNDQHVAKVMDQSSQPQVPASNYINEHPYIVSQAEYEHPSLTQSQVEQQQPYLRPQAQQPLVDYQRPPNVQGGRDRNQNLKQNNQGSQSQNVGNDPVYQPVVAVPHEKINHHQKLQKVVTTMSAMHEDSLSRSSPAPNKKTEPDMSQGKSSHKERDPVISEYKMTLSDLEESSRTHAHQSNSAVLALTLGLCITALLLVLVGCRMRTIRRRFGKRGRSSLAHDADYLVNGMYL</sequence>
<dbReference type="InterPro" id="IPR013980">
    <property type="entry name" value="MANSC_dom"/>
</dbReference>
<evidence type="ECO:0000256" key="10">
    <source>
        <dbReference type="SAM" id="Phobius"/>
    </source>
</evidence>
<comment type="caution">
    <text evidence="8">Lacks conserved residue(s) required for the propagation of feature annotation.</text>
</comment>
<keyword evidence="2 10" id="KW-0812">Transmembrane</keyword>
<feature type="compositionally biased region" description="Low complexity" evidence="9">
    <location>
        <begin position="550"/>
        <end position="565"/>
    </location>
</feature>
<evidence type="ECO:0000313" key="13">
    <source>
        <dbReference type="RefSeq" id="XP_022246505.1"/>
    </source>
</evidence>
<dbReference type="SUPFAM" id="SSF57424">
    <property type="entry name" value="LDL receptor-like module"/>
    <property type="match status" value="1"/>
</dbReference>
<proteinExistence type="predicted"/>
<evidence type="ECO:0000256" key="3">
    <source>
        <dbReference type="ARBA" id="ARBA00022729"/>
    </source>
</evidence>
<dbReference type="PANTHER" id="PTHR46876">
    <property type="entry name" value="LOW-DENSITY LIPOPROTEIN RECEPTOR-RELATED PROTEIN 11"/>
    <property type="match status" value="1"/>
</dbReference>
<dbReference type="PANTHER" id="PTHR46876:SF1">
    <property type="entry name" value="LOW-DENSITY LIPOPROTEIN RECEPTOR-RELATED PROTEIN 11"/>
    <property type="match status" value="1"/>
</dbReference>
<dbReference type="Pfam" id="PF00057">
    <property type="entry name" value="Ldl_recept_a"/>
    <property type="match status" value="1"/>
</dbReference>
<dbReference type="Proteomes" id="UP000694941">
    <property type="component" value="Unplaced"/>
</dbReference>
<feature type="compositionally biased region" description="Low complexity" evidence="9">
    <location>
        <begin position="209"/>
        <end position="220"/>
    </location>
</feature>
<feature type="compositionally biased region" description="Low complexity" evidence="9">
    <location>
        <begin position="229"/>
        <end position="240"/>
    </location>
</feature>
<dbReference type="PROSITE" id="PS50068">
    <property type="entry name" value="LDLRA_2"/>
    <property type="match status" value="1"/>
</dbReference>
<keyword evidence="12" id="KW-1185">Reference proteome</keyword>
<gene>
    <name evidence="13" type="primary">LOC106463320</name>
</gene>
<keyword evidence="4 10" id="KW-1133">Transmembrane helix</keyword>
<evidence type="ECO:0000256" key="6">
    <source>
        <dbReference type="ARBA" id="ARBA00023157"/>
    </source>
</evidence>
<feature type="region of interest" description="Disordered" evidence="9">
    <location>
        <begin position="392"/>
        <end position="411"/>
    </location>
</feature>
<protein>
    <submittedName>
        <fullName evidence="13">Uncharacterized protein LOC106463320</fullName>
    </submittedName>
</protein>
<feature type="region of interest" description="Disordered" evidence="9">
    <location>
        <begin position="448"/>
        <end position="473"/>
    </location>
</feature>
<dbReference type="PROSITE" id="PS01209">
    <property type="entry name" value="LDLRA_1"/>
    <property type="match status" value="1"/>
</dbReference>
<keyword evidence="5 10" id="KW-0472">Membrane</keyword>
<organism evidence="12 13">
    <name type="scientific">Limulus polyphemus</name>
    <name type="common">Atlantic horseshoe crab</name>
    <dbReference type="NCBI Taxonomy" id="6850"/>
    <lineage>
        <taxon>Eukaryota</taxon>
        <taxon>Metazoa</taxon>
        <taxon>Ecdysozoa</taxon>
        <taxon>Arthropoda</taxon>
        <taxon>Chelicerata</taxon>
        <taxon>Merostomata</taxon>
        <taxon>Xiphosura</taxon>
        <taxon>Limulidae</taxon>
        <taxon>Limulus</taxon>
    </lineage>
</organism>
<accession>A0ABM1SS99</accession>
<evidence type="ECO:0000313" key="12">
    <source>
        <dbReference type="Proteomes" id="UP000694941"/>
    </source>
</evidence>
<dbReference type="RefSeq" id="XP_022246505.1">
    <property type="nucleotide sequence ID" value="XM_022390797.1"/>
</dbReference>
<name>A0ABM1SS99_LIMPO</name>
<dbReference type="InterPro" id="IPR036055">
    <property type="entry name" value="LDL_receptor-like_sf"/>
</dbReference>
<dbReference type="PROSITE" id="PS50986">
    <property type="entry name" value="MANSC"/>
    <property type="match status" value="1"/>
</dbReference>
<evidence type="ECO:0000256" key="7">
    <source>
        <dbReference type="ARBA" id="ARBA00023180"/>
    </source>
</evidence>
<dbReference type="GeneID" id="106463320"/>
<feature type="domain" description="MANSC" evidence="11">
    <location>
        <begin position="99"/>
        <end position="176"/>
    </location>
</feature>
<evidence type="ECO:0000256" key="1">
    <source>
        <dbReference type="ARBA" id="ARBA00004479"/>
    </source>
</evidence>
<feature type="transmembrane region" description="Helical" evidence="10">
    <location>
        <begin position="654"/>
        <end position="676"/>
    </location>
</feature>
<evidence type="ECO:0000259" key="11">
    <source>
        <dbReference type="PROSITE" id="PS50986"/>
    </source>
</evidence>
<dbReference type="SMART" id="SM00192">
    <property type="entry name" value="LDLa"/>
    <property type="match status" value="1"/>
</dbReference>
<dbReference type="InterPro" id="IPR011106">
    <property type="entry name" value="MANSC_N"/>
</dbReference>
<evidence type="ECO:0000256" key="4">
    <source>
        <dbReference type="ARBA" id="ARBA00022989"/>
    </source>
</evidence>
<dbReference type="InterPro" id="IPR002172">
    <property type="entry name" value="LDrepeatLR_classA_rpt"/>
</dbReference>
<keyword evidence="6" id="KW-1015">Disulfide bond</keyword>
<evidence type="ECO:0000256" key="5">
    <source>
        <dbReference type="ARBA" id="ARBA00023136"/>
    </source>
</evidence>
<feature type="transmembrane region" description="Helical" evidence="10">
    <location>
        <begin position="12"/>
        <end position="33"/>
    </location>
</feature>
<feature type="region of interest" description="Disordered" evidence="9">
    <location>
        <begin position="527"/>
        <end position="567"/>
    </location>
</feature>
<dbReference type="SMART" id="SM00765">
    <property type="entry name" value="MANEC"/>
    <property type="match status" value="1"/>
</dbReference>
<evidence type="ECO:0000256" key="9">
    <source>
        <dbReference type="SAM" id="MobiDB-lite"/>
    </source>
</evidence>
<feature type="region of interest" description="Disordered" evidence="9">
    <location>
        <begin position="202"/>
        <end position="261"/>
    </location>
</feature>
<keyword evidence="3" id="KW-0732">Signal</keyword>
<reference evidence="13" key="1">
    <citation type="submission" date="2025-08" db="UniProtKB">
        <authorList>
            <consortium name="RefSeq"/>
        </authorList>
    </citation>
    <scope>IDENTIFICATION</scope>
    <source>
        <tissue evidence="13">Muscle</tissue>
    </source>
</reference>
<comment type="subcellular location">
    <subcellularLocation>
        <location evidence="1">Membrane</location>
        <topology evidence="1">Single-pass type I membrane protein</topology>
    </subcellularLocation>
</comment>
<keyword evidence="7" id="KW-0325">Glycoprotein</keyword>
<dbReference type="CDD" id="cd00112">
    <property type="entry name" value="LDLa"/>
    <property type="match status" value="1"/>
</dbReference>